<dbReference type="InterPro" id="IPR035965">
    <property type="entry name" value="PAS-like_dom_sf"/>
</dbReference>
<dbReference type="InterPro" id="IPR043128">
    <property type="entry name" value="Rev_trsase/Diguanyl_cyclase"/>
</dbReference>
<reference evidence="6 7" key="1">
    <citation type="journal article" date="2015" name="Genome Announc.">
        <title>Draft Genome Sequences of Marine Isolates of Thalassomonas viridans and Thalassomonas actiniarum.</title>
        <authorList>
            <person name="Olonade I."/>
            <person name="van Zyl L.J."/>
            <person name="Trindade M."/>
        </authorList>
    </citation>
    <scope>NUCLEOTIDE SEQUENCE [LARGE SCALE GENOMIC DNA]</scope>
    <source>
        <strain evidence="6 7">A5K-106</strain>
    </source>
</reference>
<dbReference type="PANTHER" id="PTHR45138">
    <property type="entry name" value="REGULATORY COMPONENTS OF SENSORY TRANSDUCTION SYSTEM"/>
    <property type="match status" value="1"/>
</dbReference>
<organism evidence="6 7">
    <name type="scientific">Thalassomonas actiniarum</name>
    <dbReference type="NCBI Taxonomy" id="485447"/>
    <lineage>
        <taxon>Bacteria</taxon>
        <taxon>Pseudomonadati</taxon>
        <taxon>Pseudomonadota</taxon>
        <taxon>Gammaproteobacteria</taxon>
        <taxon>Alteromonadales</taxon>
        <taxon>Colwelliaceae</taxon>
        <taxon>Thalassomonas</taxon>
    </lineage>
</organism>
<dbReference type="FunFam" id="3.30.70.270:FF:000001">
    <property type="entry name" value="Diguanylate cyclase domain protein"/>
    <property type="match status" value="1"/>
</dbReference>
<evidence type="ECO:0000256" key="3">
    <source>
        <dbReference type="ARBA" id="ARBA00034247"/>
    </source>
</evidence>
<evidence type="ECO:0000259" key="5">
    <source>
        <dbReference type="PROSITE" id="PS50887"/>
    </source>
</evidence>
<proteinExistence type="predicted"/>
<evidence type="ECO:0000313" key="7">
    <source>
        <dbReference type="Proteomes" id="UP000032568"/>
    </source>
</evidence>
<dbReference type="NCBIfam" id="TIGR00254">
    <property type="entry name" value="GGDEF"/>
    <property type="match status" value="1"/>
</dbReference>
<dbReference type="InterPro" id="IPR029787">
    <property type="entry name" value="Nucleotide_cyclase"/>
</dbReference>
<keyword evidence="7" id="KW-1185">Reference proteome</keyword>
<comment type="cofactor">
    <cofactor evidence="1">
        <name>Mg(2+)</name>
        <dbReference type="ChEBI" id="CHEBI:18420"/>
    </cofactor>
</comment>
<dbReference type="PROSITE" id="PS50112">
    <property type="entry name" value="PAS"/>
    <property type="match status" value="1"/>
</dbReference>
<dbReference type="PROSITE" id="PS50887">
    <property type="entry name" value="GGDEF"/>
    <property type="match status" value="1"/>
</dbReference>
<dbReference type="GO" id="GO:0052621">
    <property type="term" value="F:diguanylate cyclase activity"/>
    <property type="evidence" value="ECO:0007669"/>
    <property type="project" value="UniProtKB-EC"/>
</dbReference>
<evidence type="ECO:0000313" key="6">
    <source>
        <dbReference type="EMBL" id="WDE00733.1"/>
    </source>
</evidence>
<sequence>MSLEVDNLLLESLKEVMDLTPNALGFFDRDYRLLYCNDIMASVLGKPKEQAIGQLQKDLLREAYNHSIGIKIDADNFDTWFDEVEKTQRSVEYNQFETDTNEGQYYNVTRMTLSNGMNVIVGANITELKKIQLTLTQAITDIEQLANTDELTGIYNRRYFIELSEKEIGRAKRYAHPLSLIVIDIDFFKAVNDSYGHHVGDTVLSYFCKQCNEQLRDSDTLCRVGGEEFAILLPHTQVNHAGDIAERIRLCIKACEIPYDDSGSTLSITLSLGVTQYKEGDINISDLLIRGDKALYQAKDSGRDQYVVQL</sequence>
<dbReference type="AlphaFoldDB" id="A0AAF0C4Q4"/>
<reference evidence="6 7" key="2">
    <citation type="journal article" date="2022" name="Mar. Drugs">
        <title>Bioassay-Guided Fractionation Leads to the Detection of Cholic Acid Generated by the Rare Thalassomonas sp.</title>
        <authorList>
            <person name="Pheiffer F."/>
            <person name="Schneider Y.K."/>
            <person name="Hansen E.H."/>
            <person name="Andersen J.H."/>
            <person name="Isaksson J."/>
            <person name="Busche T."/>
            <person name="R C."/>
            <person name="Kalinowski J."/>
            <person name="Zyl L.V."/>
            <person name="Trindade M."/>
        </authorList>
    </citation>
    <scope>NUCLEOTIDE SEQUENCE [LARGE SCALE GENOMIC DNA]</scope>
    <source>
        <strain evidence="6 7">A5K-106</strain>
    </source>
</reference>
<dbReference type="CDD" id="cd01949">
    <property type="entry name" value="GGDEF"/>
    <property type="match status" value="1"/>
</dbReference>
<accession>A0AAF0C4Q4</accession>
<protein>
    <recommendedName>
        <fullName evidence="2">diguanylate cyclase</fullName>
        <ecNumber evidence="2">2.7.7.65</ecNumber>
    </recommendedName>
</protein>
<dbReference type="Pfam" id="PF08448">
    <property type="entry name" value="PAS_4"/>
    <property type="match status" value="1"/>
</dbReference>
<dbReference type="InterPro" id="IPR050469">
    <property type="entry name" value="Diguanylate_Cyclase"/>
</dbReference>
<feature type="domain" description="PAS" evidence="4">
    <location>
        <begin position="9"/>
        <end position="54"/>
    </location>
</feature>
<dbReference type="InterPro" id="IPR013656">
    <property type="entry name" value="PAS_4"/>
</dbReference>
<dbReference type="InterPro" id="IPR000160">
    <property type="entry name" value="GGDEF_dom"/>
</dbReference>
<dbReference type="EMBL" id="CP059735">
    <property type="protein sequence ID" value="WDE00733.1"/>
    <property type="molecule type" value="Genomic_DNA"/>
</dbReference>
<dbReference type="Pfam" id="PF00990">
    <property type="entry name" value="GGDEF"/>
    <property type="match status" value="1"/>
</dbReference>
<dbReference type="Gene3D" id="3.30.450.20">
    <property type="entry name" value="PAS domain"/>
    <property type="match status" value="1"/>
</dbReference>
<evidence type="ECO:0000256" key="1">
    <source>
        <dbReference type="ARBA" id="ARBA00001946"/>
    </source>
</evidence>
<dbReference type="SUPFAM" id="SSF55785">
    <property type="entry name" value="PYP-like sensor domain (PAS domain)"/>
    <property type="match status" value="1"/>
</dbReference>
<evidence type="ECO:0000256" key="2">
    <source>
        <dbReference type="ARBA" id="ARBA00012528"/>
    </source>
</evidence>
<dbReference type="PANTHER" id="PTHR45138:SF9">
    <property type="entry name" value="DIGUANYLATE CYCLASE DGCM-RELATED"/>
    <property type="match status" value="1"/>
</dbReference>
<dbReference type="SMART" id="SM00267">
    <property type="entry name" value="GGDEF"/>
    <property type="match status" value="1"/>
</dbReference>
<dbReference type="Gene3D" id="3.30.70.270">
    <property type="match status" value="1"/>
</dbReference>
<dbReference type="Proteomes" id="UP000032568">
    <property type="component" value="Chromosome"/>
</dbReference>
<gene>
    <name evidence="6" type="ORF">SG35_008930</name>
</gene>
<name>A0AAF0C4Q4_9GAMM</name>
<dbReference type="SUPFAM" id="SSF55073">
    <property type="entry name" value="Nucleotide cyclase"/>
    <property type="match status" value="1"/>
</dbReference>
<feature type="domain" description="GGDEF" evidence="5">
    <location>
        <begin position="176"/>
        <end position="310"/>
    </location>
</feature>
<dbReference type="EC" id="2.7.7.65" evidence="2"/>
<comment type="catalytic activity">
    <reaction evidence="3">
        <text>2 GTP = 3',3'-c-di-GMP + 2 diphosphate</text>
        <dbReference type="Rhea" id="RHEA:24898"/>
        <dbReference type="ChEBI" id="CHEBI:33019"/>
        <dbReference type="ChEBI" id="CHEBI:37565"/>
        <dbReference type="ChEBI" id="CHEBI:58805"/>
        <dbReference type="EC" id="2.7.7.65"/>
    </reaction>
</comment>
<dbReference type="KEGG" id="tact:SG35_008930"/>
<evidence type="ECO:0000259" key="4">
    <source>
        <dbReference type="PROSITE" id="PS50112"/>
    </source>
</evidence>
<dbReference type="RefSeq" id="WP_044830892.1">
    <property type="nucleotide sequence ID" value="NZ_CP059735.1"/>
</dbReference>
<dbReference type="InterPro" id="IPR000014">
    <property type="entry name" value="PAS"/>
</dbReference>